<dbReference type="PANTHER" id="PTHR32305">
    <property type="match status" value="1"/>
</dbReference>
<reference evidence="2 3" key="1">
    <citation type="submission" date="2019-04" db="EMBL/GenBank/DDBJ databases">
        <authorList>
            <person name="Feng G."/>
            <person name="Zhang J."/>
            <person name="Zhu H."/>
        </authorList>
    </citation>
    <scope>NUCLEOTIDE SEQUENCE [LARGE SCALE GENOMIC DNA]</scope>
    <source>
        <strain evidence="2 3">JCM 17223</strain>
    </source>
</reference>
<dbReference type="PANTHER" id="PTHR32305:SF15">
    <property type="entry name" value="PROTEIN RHSA-RELATED"/>
    <property type="match status" value="1"/>
</dbReference>
<dbReference type="OrthoDB" id="976756at2"/>
<evidence type="ECO:0000313" key="3">
    <source>
        <dbReference type="Proteomes" id="UP000297739"/>
    </source>
</evidence>
<protein>
    <recommendedName>
        <fullName evidence="4">RHS repeat-associated core domain-containing protein</fullName>
    </recommendedName>
</protein>
<feature type="chain" id="PRO_5021303690" description="RHS repeat-associated core domain-containing protein" evidence="1">
    <location>
        <begin position="28"/>
        <end position="1848"/>
    </location>
</feature>
<dbReference type="NCBIfam" id="TIGR03696">
    <property type="entry name" value="Rhs_assc_core"/>
    <property type="match status" value="1"/>
</dbReference>
<dbReference type="EMBL" id="SRLD01000005">
    <property type="protein sequence ID" value="TGE18999.1"/>
    <property type="molecule type" value="Genomic_DNA"/>
</dbReference>
<dbReference type="Gene3D" id="2.180.10.10">
    <property type="entry name" value="RHS repeat-associated core"/>
    <property type="match status" value="2"/>
</dbReference>
<comment type="caution">
    <text evidence="2">The sequence shown here is derived from an EMBL/GenBank/DDBJ whole genome shotgun (WGS) entry which is preliminary data.</text>
</comment>
<dbReference type="InterPro" id="IPR022385">
    <property type="entry name" value="Rhs_assc_core"/>
</dbReference>
<feature type="signal peptide" evidence="1">
    <location>
        <begin position="1"/>
        <end position="27"/>
    </location>
</feature>
<evidence type="ECO:0000313" key="2">
    <source>
        <dbReference type="EMBL" id="TGE18999.1"/>
    </source>
</evidence>
<keyword evidence="1" id="KW-0732">Signal</keyword>
<keyword evidence="3" id="KW-1185">Reference proteome</keyword>
<dbReference type="InterPro" id="IPR050708">
    <property type="entry name" value="T6SS_VgrG/RHS"/>
</dbReference>
<proteinExistence type="predicted"/>
<evidence type="ECO:0008006" key="4">
    <source>
        <dbReference type="Google" id="ProtNLM"/>
    </source>
</evidence>
<dbReference type="Proteomes" id="UP000297739">
    <property type="component" value="Unassembled WGS sequence"/>
</dbReference>
<name>A0A4Z0PP81_9BACT</name>
<sequence>MDSYFYQRFLSHWLLVVLFFSSQCVCAQNPQPVTIKLTSGAITPCIGQTCTYRAVTTCSGTNKYRWTISRSTSTTTPNIVISGSTGSTYTVTWYEPGTIDVFVTTSEGQSQEQYRNEPVGSAPCGNDELTVITAGLSQGGSITGPSQNCANAALTLSYTGSAGVKEVQWSKLVGNNWVTQGLPIQSTVNALYELSLPSGISITTQFKATPVGCQTLPEAFFTVTVEETAGKTYGNREVGAGNNEGTVMVADYTGAIAGWQSSEDNGITWSSINETEDELSYSSLIQTTLYRAKVQTCSGVLYSEPCTIRIREINWTEELSYDEAGEVTGATRAYFDAVGKALQTQRKNITAGKILASQPLYDSYDQSVGSTLSAPTKSPEFEYDPLFFTSQSEPTVPYSYKHFDNWTTVTAPQPAAVAMPGTLGWYYSTNNTLEPYTAVTAYPYSRTQSAPDGSTGVVRASMPGDAFRLGQNKETVSGSFAVRAELDAYLALKNRYFPASEMGASVTTLSMAATQQVSRDAHGQLSVSIQDKEGHSLMQARPGENTELTIVQSSVEIGWPYRLQIAASELALSPIIAATADIMVYDGNEVLVYTGPATGYSIPTSGYTGQYYFYSTDPFTIATPYIDTTGPIPVLKHEDYVAQSREAYSFYNFCTFSAGAISIELLSGAAQYELVNSVTGGVVTDITALPAGFYQIRSKRGTLKLTYTNVYQDISYSFYNQKGQLIGTLAPNGVKLLADAQKAGTLESTYPTRASLPFFTSYEYDTQGRLLAVTETDAGRTEYLYRTDGKLRFSQNALQRTTGYFSYVTYDAVGRIVEAGEARPTASQPNYFASLRNDQGAIDTGEFTDVRHRVDVTTTVYDVSYETYGRSNYTQEFLDGRVSTTIKYYDVLLGSHSLTTSQTWYSYDEQGRAKWLIKRIKDHPTRTIDYTYTFNGSVGSVCYQKDTPLERLTHYYTYNKDQQLVKVETGNDDPAAPIGPHTEQVRYQYYMHSPLKRVVYNKDLQGLDYTYTAQGWLKSVNDADLQHDPGKDGVVNPDGKPDVILPDLFGMSLSYYNSDYKSAAVPTSQTTLPIAYPERFNGTIQANIWQTPTRPISAYGYQYTDRGELKQSNYGLVASTGNRQYSFTADLTGVYSEGNLAYDPNGNLTRLTRNEGLSGPGMNIDYSYLGINANTNKLTAVKQHASNQEVIKYTYDQLGQMTAQQEVQDAAKNKYLDYDVSGKVTAVYQDAAKTSAVAKYIYDEFGRRVIKQDYLHLIHGGPTETYYVQDAAGNELASYVTDATTRQVKLYEQPLYGATRVGLIRQPLNDQPGQQLYELNDQLGNTRIVFRRPTTQTYLATMEECQLCPEKQDFNFPTSTVRTTAFAHGGSSYSVQLGEDNTQGPSKTLQVDRGDKIKIEVYAAYPNQDGGIFRAATPFVLAGAVVAGTSTTVPTPEHARVQPPTWRKALNTLSFGLLIPLGSGKNRALAPPVEQQVPNAALQYVVRSKRGAFLSNQTIPVSTTAEGNWEKLTYELEVDSMGTVEVSVNTYGITDRVYFDDLKIEHTTGPLVEENHFYAYGQRNAGLSWTRRYLDSYQHGYQGQFSKFDSETGYNSFDLRLYDARIGRWMSVDPKRQHFSPYIGMGNNPVSRSDKDGGEDHEYTYDVKTGQKTYVNNRGGSEYDIIHNGYQEGTSFVQTAADQVISYGLSGGDVGINAYSPWNPQILGGELAWSPNAYGMGFSMKLGLAINNTELMLYGALDSGLSGSDTFRPSFNVSPSFSFFAADKTTPAAPSNTLEPVLGRSFYQSAALGPLSFGRSLGIKTESNNTVAPDGYTTYSVGVSSGLGYSTGQTNTVPLLRFNNPLAK</sequence>
<evidence type="ECO:0000256" key="1">
    <source>
        <dbReference type="SAM" id="SignalP"/>
    </source>
</evidence>
<organism evidence="2 3">
    <name type="scientific">Hymenobacter elongatus</name>
    <dbReference type="NCBI Taxonomy" id="877208"/>
    <lineage>
        <taxon>Bacteria</taxon>
        <taxon>Pseudomonadati</taxon>
        <taxon>Bacteroidota</taxon>
        <taxon>Cytophagia</taxon>
        <taxon>Cytophagales</taxon>
        <taxon>Hymenobacteraceae</taxon>
        <taxon>Hymenobacter</taxon>
    </lineage>
</organism>
<gene>
    <name evidence="2" type="ORF">E5J99_04445</name>
</gene>
<accession>A0A4Z0PP81</accession>